<dbReference type="AlphaFoldDB" id="A0AAD9WTK6"/>
<evidence type="ECO:0000313" key="1">
    <source>
        <dbReference type="EMBL" id="KAK2641942.1"/>
    </source>
</evidence>
<sequence length="99" mass="11166">MAKHLNNLKATADELALVNTPIDDKDLVVYALKGLGLDFKEVVAAVRIIDCTISFEELYDKIVNLKPFSGKKKESVEIITANHTRNSYGKNQTNKNRFR</sequence>
<dbReference type="Proteomes" id="UP001280121">
    <property type="component" value="Unassembled WGS sequence"/>
</dbReference>
<dbReference type="EMBL" id="JANJYI010000007">
    <property type="protein sequence ID" value="KAK2641942.1"/>
    <property type="molecule type" value="Genomic_DNA"/>
</dbReference>
<comment type="caution">
    <text evidence="1">The sequence shown here is derived from an EMBL/GenBank/DDBJ whole genome shotgun (WGS) entry which is preliminary data.</text>
</comment>
<evidence type="ECO:0000313" key="2">
    <source>
        <dbReference type="Proteomes" id="UP001280121"/>
    </source>
</evidence>
<proteinExistence type="predicted"/>
<reference evidence="1" key="1">
    <citation type="journal article" date="2023" name="Plant J.">
        <title>Genome sequences and population genomics provide insights into the demographic history, inbreeding, and mutation load of two 'living fossil' tree species of Dipteronia.</title>
        <authorList>
            <person name="Feng Y."/>
            <person name="Comes H.P."/>
            <person name="Chen J."/>
            <person name="Zhu S."/>
            <person name="Lu R."/>
            <person name="Zhang X."/>
            <person name="Li P."/>
            <person name="Qiu J."/>
            <person name="Olsen K.M."/>
            <person name="Qiu Y."/>
        </authorList>
    </citation>
    <scope>NUCLEOTIDE SEQUENCE</scope>
    <source>
        <strain evidence="1">KIB01</strain>
    </source>
</reference>
<dbReference type="Pfam" id="PF14223">
    <property type="entry name" value="Retrotran_gag_2"/>
    <property type="match status" value="1"/>
</dbReference>
<organism evidence="1 2">
    <name type="scientific">Dipteronia dyeriana</name>
    <dbReference type="NCBI Taxonomy" id="168575"/>
    <lineage>
        <taxon>Eukaryota</taxon>
        <taxon>Viridiplantae</taxon>
        <taxon>Streptophyta</taxon>
        <taxon>Embryophyta</taxon>
        <taxon>Tracheophyta</taxon>
        <taxon>Spermatophyta</taxon>
        <taxon>Magnoliopsida</taxon>
        <taxon>eudicotyledons</taxon>
        <taxon>Gunneridae</taxon>
        <taxon>Pentapetalae</taxon>
        <taxon>rosids</taxon>
        <taxon>malvids</taxon>
        <taxon>Sapindales</taxon>
        <taxon>Sapindaceae</taxon>
        <taxon>Hippocastanoideae</taxon>
        <taxon>Acereae</taxon>
        <taxon>Dipteronia</taxon>
    </lineage>
</organism>
<gene>
    <name evidence="1" type="ORF">Ddye_023705</name>
</gene>
<keyword evidence="2" id="KW-1185">Reference proteome</keyword>
<dbReference type="PANTHER" id="PTHR47481:SF9">
    <property type="entry name" value="RETROTRANSPOSON GAG DOMAIN-CONTAINING PROTEIN"/>
    <property type="match status" value="1"/>
</dbReference>
<protein>
    <submittedName>
        <fullName evidence="1">Uncharacterized protein</fullName>
    </submittedName>
</protein>
<name>A0AAD9WTK6_9ROSI</name>
<dbReference type="PANTHER" id="PTHR47481">
    <property type="match status" value="1"/>
</dbReference>
<accession>A0AAD9WTK6</accession>